<dbReference type="AlphaFoldDB" id="A0A1G1X3B6"/>
<protein>
    <recommendedName>
        <fullName evidence="4">EamA domain-containing protein</fullName>
    </recommendedName>
</protein>
<dbReference type="EMBL" id="MHHR01000013">
    <property type="protein sequence ID" value="OGY34499.1"/>
    <property type="molecule type" value="Genomic_DNA"/>
</dbReference>
<evidence type="ECO:0000313" key="3">
    <source>
        <dbReference type="Proteomes" id="UP000177528"/>
    </source>
</evidence>
<feature type="transmembrane region" description="Helical" evidence="1">
    <location>
        <begin position="77"/>
        <end position="100"/>
    </location>
</feature>
<evidence type="ECO:0000256" key="1">
    <source>
        <dbReference type="SAM" id="Phobius"/>
    </source>
</evidence>
<feature type="transmembrane region" description="Helical" evidence="1">
    <location>
        <begin position="20"/>
        <end position="40"/>
    </location>
</feature>
<reference evidence="2 3" key="1">
    <citation type="journal article" date="2016" name="Nat. Commun.">
        <title>Thousands of microbial genomes shed light on interconnected biogeochemical processes in an aquifer system.</title>
        <authorList>
            <person name="Anantharaman K."/>
            <person name="Brown C.T."/>
            <person name="Hug L.A."/>
            <person name="Sharon I."/>
            <person name="Castelle C.J."/>
            <person name="Probst A.J."/>
            <person name="Thomas B.C."/>
            <person name="Singh A."/>
            <person name="Wilkins M.J."/>
            <person name="Karaoz U."/>
            <person name="Brodie E.L."/>
            <person name="Williams K.H."/>
            <person name="Hubbard S.S."/>
            <person name="Banfield J.F."/>
        </authorList>
    </citation>
    <scope>NUCLEOTIDE SEQUENCE [LARGE SCALE GENOMIC DNA]</scope>
</reference>
<dbReference type="Proteomes" id="UP000177528">
    <property type="component" value="Unassembled WGS sequence"/>
</dbReference>
<accession>A0A1G1X3B6</accession>
<keyword evidence="1" id="KW-1133">Transmembrane helix</keyword>
<sequence length="140" mass="15912">MRPNFTKITIVREIIMDQRFWVYVVLTIVGIMGAAGDIAINQWAKSHRWEWWVVSCLVWIVTATIFGVILRWDHFKFGVAVILALLIHSICAVLFDWLWYKTNLTATQWIGIAIALVAIGFIEGGKKAEEAPQSIPVANE</sequence>
<comment type="caution">
    <text evidence="2">The sequence shown here is derived from an EMBL/GenBank/DDBJ whole genome shotgun (WGS) entry which is preliminary data.</text>
</comment>
<feature type="transmembrane region" description="Helical" evidence="1">
    <location>
        <begin position="52"/>
        <end position="70"/>
    </location>
</feature>
<name>A0A1G1X3B6_9BACT</name>
<keyword evidence="1" id="KW-0472">Membrane</keyword>
<organism evidence="2 3">
    <name type="scientific">Candidatus Andersenbacteria bacterium RIFCSPHIGHO2_12_FULL_45_11</name>
    <dbReference type="NCBI Taxonomy" id="1797281"/>
    <lineage>
        <taxon>Bacteria</taxon>
        <taxon>Candidatus Anderseniibacteriota</taxon>
    </lineage>
</organism>
<feature type="transmembrane region" description="Helical" evidence="1">
    <location>
        <begin position="106"/>
        <end position="124"/>
    </location>
</feature>
<dbReference type="Gene3D" id="1.10.3730.20">
    <property type="match status" value="1"/>
</dbReference>
<evidence type="ECO:0008006" key="4">
    <source>
        <dbReference type="Google" id="ProtNLM"/>
    </source>
</evidence>
<proteinExistence type="predicted"/>
<keyword evidence="1" id="KW-0812">Transmembrane</keyword>
<evidence type="ECO:0000313" key="2">
    <source>
        <dbReference type="EMBL" id="OGY34499.1"/>
    </source>
</evidence>
<gene>
    <name evidence="2" type="ORF">A3D99_03320</name>
</gene>